<evidence type="ECO:0000313" key="2">
    <source>
        <dbReference type="EMBL" id="GEU35377.1"/>
    </source>
</evidence>
<dbReference type="CDD" id="cd09272">
    <property type="entry name" value="RNase_HI_RT_Ty1"/>
    <property type="match status" value="1"/>
</dbReference>
<feature type="compositionally biased region" description="Acidic residues" evidence="1">
    <location>
        <begin position="249"/>
        <end position="265"/>
    </location>
</feature>
<reference evidence="2" key="1">
    <citation type="journal article" date="2019" name="Sci. Rep.">
        <title>Draft genome of Tanacetum cinerariifolium, the natural source of mosquito coil.</title>
        <authorList>
            <person name="Yamashiro T."/>
            <person name="Shiraishi A."/>
            <person name="Satake H."/>
            <person name="Nakayama K."/>
        </authorList>
    </citation>
    <scope>NUCLEOTIDE SEQUENCE</scope>
</reference>
<sequence length="434" mass="47644">MIGYLMYLTSSRPDIMFAVCACARFQVTLKVSHLHAVKWIFTYLKGKPNLGLWYPKDSPFDLVAYPDSDYAGASLDSKSTTGGCQFLGCRLISWKCKKQTVIATSSIEAEYVADKSNPLMADDLPKVVWYSTYRITLNKELACPKANDSWANDNWDALHLDNAEGVDCLPNEEIFTELACMGYEKPTTKLKFYKAFFSSQWKFLIHIILQSMSAKCTSWNEFSSAMASAMICLSTAREPEEQGDVEEKGNEEEQGNADTTAEEPETIVPEDAVNDQPIPLPTPLTPPPQQPQDVPSTSHAQSPPLQPHSPTPAQPQGTSQRVDTSDDTFMEDVSNQQRADIYHIDMDHATNILSMQEDESEVQEAVEVFTTAKLITEVVAAVSETVSTAAVIPSVVPETISAAAIPTVTAPPVKVVAPVKAAVPSTRQKRGVVI</sequence>
<accession>A0A6L2JFP6</accession>
<proteinExistence type="predicted"/>
<organism evidence="2">
    <name type="scientific">Tanacetum cinerariifolium</name>
    <name type="common">Dalmatian daisy</name>
    <name type="synonym">Chrysanthemum cinerariifolium</name>
    <dbReference type="NCBI Taxonomy" id="118510"/>
    <lineage>
        <taxon>Eukaryota</taxon>
        <taxon>Viridiplantae</taxon>
        <taxon>Streptophyta</taxon>
        <taxon>Embryophyta</taxon>
        <taxon>Tracheophyta</taxon>
        <taxon>Spermatophyta</taxon>
        <taxon>Magnoliopsida</taxon>
        <taxon>eudicotyledons</taxon>
        <taxon>Gunneridae</taxon>
        <taxon>Pentapetalae</taxon>
        <taxon>asterids</taxon>
        <taxon>campanulids</taxon>
        <taxon>Asterales</taxon>
        <taxon>Asteraceae</taxon>
        <taxon>Asteroideae</taxon>
        <taxon>Anthemideae</taxon>
        <taxon>Anthemidinae</taxon>
        <taxon>Tanacetum</taxon>
    </lineage>
</organism>
<feature type="compositionally biased region" description="Basic and acidic residues" evidence="1">
    <location>
        <begin position="237"/>
        <end position="248"/>
    </location>
</feature>
<feature type="region of interest" description="Disordered" evidence="1">
    <location>
        <begin position="237"/>
        <end position="325"/>
    </location>
</feature>
<comment type="caution">
    <text evidence="2">The sequence shown here is derived from an EMBL/GenBank/DDBJ whole genome shotgun (WGS) entry which is preliminary data.</text>
</comment>
<dbReference type="PANTHER" id="PTHR11439">
    <property type="entry name" value="GAG-POL-RELATED RETROTRANSPOSON"/>
    <property type="match status" value="1"/>
</dbReference>
<protein>
    <submittedName>
        <fullName evidence="2">Uncharacterized mitochondrial protein AtMg00810-like</fullName>
    </submittedName>
</protein>
<dbReference type="EMBL" id="BKCJ010000684">
    <property type="protein sequence ID" value="GEU35377.1"/>
    <property type="molecule type" value="Genomic_DNA"/>
</dbReference>
<name>A0A6L2JFP6_TANCI</name>
<gene>
    <name evidence="2" type="ORF">Tci_007355</name>
</gene>
<dbReference type="PANTHER" id="PTHR11439:SF495">
    <property type="entry name" value="REVERSE TRANSCRIPTASE, RNA-DEPENDENT DNA POLYMERASE-RELATED"/>
    <property type="match status" value="1"/>
</dbReference>
<feature type="compositionally biased region" description="Polar residues" evidence="1">
    <location>
        <begin position="293"/>
        <end position="303"/>
    </location>
</feature>
<feature type="compositionally biased region" description="Pro residues" evidence="1">
    <location>
        <begin position="278"/>
        <end position="290"/>
    </location>
</feature>
<evidence type="ECO:0000256" key="1">
    <source>
        <dbReference type="SAM" id="MobiDB-lite"/>
    </source>
</evidence>
<feature type="compositionally biased region" description="Pro residues" evidence="1">
    <location>
        <begin position="304"/>
        <end position="313"/>
    </location>
</feature>
<dbReference type="AlphaFoldDB" id="A0A6L2JFP6"/>